<keyword evidence="3" id="KW-1185">Reference proteome</keyword>
<evidence type="ECO:0000313" key="2">
    <source>
        <dbReference type="EMBL" id="KAG1326439.1"/>
    </source>
</evidence>
<protein>
    <submittedName>
        <fullName evidence="2">Vegetative cell wall protein gp1</fullName>
    </submittedName>
</protein>
<proteinExistence type="predicted"/>
<gene>
    <name evidence="2" type="ORF">COCNU_01G003730</name>
</gene>
<dbReference type="PANTHER" id="PTHR37376:SF1">
    <property type="entry name" value="EXPRESSED PROTEIN"/>
    <property type="match status" value="1"/>
</dbReference>
<feature type="compositionally biased region" description="Pro residues" evidence="1">
    <location>
        <begin position="26"/>
        <end position="36"/>
    </location>
</feature>
<evidence type="ECO:0000313" key="3">
    <source>
        <dbReference type="Proteomes" id="UP000797356"/>
    </source>
</evidence>
<feature type="region of interest" description="Disordered" evidence="1">
    <location>
        <begin position="1"/>
        <end position="81"/>
    </location>
</feature>
<evidence type="ECO:0000256" key="1">
    <source>
        <dbReference type="SAM" id="MobiDB-lite"/>
    </source>
</evidence>
<accession>A0A8K0MUB5</accession>
<reference evidence="2" key="2">
    <citation type="submission" date="2019-07" db="EMBL/GenBank/DDBJ databases">
        <authorList>
            <person name="Yang Y."/>
            <person name="Bocs S."/>
            <person name="Baudouin L."/>
        </authorList>
    </citation>
    <scope>NUCLEOTIDE SEQUENCE</scope>
    <source>
        <tissue evidence="2">Spear leaf of Hainan Tall coconut</tissue>
    </source>
</reference>
<sequence>MAAAQARKATPPPVIGKAGRYTVFITPPPTPKPSEAPRPLSSSPKLSPSPSPRNVAPLSISVPPPSPSPPPVQVPPQQFEKPAVRPSGSVFGFFSDAIAKVQDVHSSLDEYLADWFGLNRSKYQWALNDYYESNGKMEAGKVGKPKELTSKGQAVMLFVVLMCGRNDYLYHWCHFYDHAAALKGSPFIMAT</sequence>
<name>A0A8K0MUB5_COCNU</name>
<feature type="compositionally biased region" description="Pro residues" evidence="1">
    <location>
        <begin position="62"/>
        <end position="74"/>
    </location>
</feature>
<dbReference type="EMBL" id="CM017872">
    <property type="protein sequence ID" value="KAG1326439.1"/>
    <property type="molecule type" value="Genomic_DNA"/>
</dbReference>
<organism evidence="2 3">
    <name type="scientific">Cocos nucifera</name>
    <name type="common">Coconut palm</name>
    <dbReference type="NCBI Taxonomy" id="13894"/>
    <lineage>
        <taxon>Eukaryota</taxon>
        <taxon>Viridiplantae</taxon>
        <taxon>Streptophyta</taxon>
        <taxon>Embryophyta</taxon>
        <taxon>Tracheophyta</taxon>
        <taxon>Spermatophyta</taxon>
        <taxon>Magnoliopsida</taxon>
        <taxon>Liliopsida</taxon>
        <taxon>Arecaceae</taxon>
        <taxon>Arecoideae</taxon>
        <taxon>Cocoseae</taxon>
        <taxon>Attaleinae</taxon>
        <taxon>Cocos</taxon>
    </lineage>
</organism>
<reference evidence="2" key="1">
    <citation type="journal article" date="2017" name="Gigascience">
        <title>The genome draft of coconut (Cocos nucifera).</title>
        <authorList>
            <person name="Xiao Y."/>
            <person name="Xu P."/>
            <person name="Fan H."/>
            <person name="Baudouin L."/>
            <person name="Xia W."/>
            <person name="Bocs S."/>
            <person name="Xu J."/>
            <person name="Li Q."/>
            <person name="Guo A."/>
            <person name="Zhou L."/>
            <person name="Li J."/>
            <person name="Wu Y."/>
            <person name="Ma Z."/>
            <person name="Armero A."/>
            <person name="Issali A.E."/>
            <person name="Liu N."/>
            <person name="Peng M."/>
            <person name="Yang Y."/>
        </authorList>
    </citation>
    <scope>NUCLEOTIDE SEQUENCE</scope>
    <source>
        <tissue evidence="2">Spear leaf of Hainan Tall coconut</tissue>
    </source>
</reference>
<dbReference type="OrthoDB" id="45963at2759"/>
<feature type="compositionally biased region" description="Low complexity" evidence="1">
    <location>
        <begin position="37"/>
        <end position="48"/>
    </location>
</feature>
<dbReference type="PANTHER" id="PTHR37376">
    <property type="entry name" value="EXPRESSED PROTEIN"/>
    <property type="match status" value="1"/>
</dbReference>
<dbReference type="Proteomes" id="UP000797356">
    <property type="component" value="Chromosome 1"/>
</dbReference>
<dbReference type="AlphaFoldDB" id="A0A8K0MUB5"/>
<comment type="caution">
    <text evidence="2">The sequence shown here is derived from an EMBL/GenBank/DDBJ whole genome shotgun (WGS) entry which is preliminary data.</text>
</comment>